<dbReference type="InterPro" id="IPR042264">
    <property type="entry name" value="DPH1/DPH2_2"/>
</dbReference>
<comment type="pathway">
    <text evidence="2">Protein modification; peptidyl-diphthamide biosynthesis.</text>
</comment>
<evidence type="ECO:0000313" key="15">
    <source>
        <dbReference type="Ensembl" id="ENSACAP00000039344.1"/>
    </source>
</evidence>
<keyword evidence="10" id="KW-0411">Iron-sulfur</keyword>
<name>A0A803TVV4_ANOCA</name>
<dbReference type="InterPro" id="IPR042263">
    <property type="entry name" value="DPH1/DPH2_1"/>
</dbReference>
<reference evidence="15" key="3">
    <citation type="submission" date="2025-09" db="UniProtKB">
        <authorList>
            <consortium name="Ensembl"/>
        </authorList>
    </citation>
    <scope>IDENTIFICATION</scope>
</reference>
<keyword evidence="7" id="KW-0949">S-adenosyl-L-methionine</keyword>
<dbReference type="Gene3D" id="3.40.50.11850">
    <property type="entry name" value="Diphthamide synthesis DPH1/DPH2 domain 2"/>
    <property type="match status" value="1"/>
</dbReference>
<dbReference type="GO" id="GO:0017183">
    <property type="term" value="P:protein histidyl modification to diphthamide"/>
    <property type="evidence" value="ECO:0007669"/>
    <property type="project" value="InterPro"/>
</dbReference>
<dbReference type="PANTHER" id="PTHR10762:SF1">
    <property type="entry name" value="2-(3-AMINO-3-CARBOXYPROPYL)HISTIDINE SYNTHASE SUBUNIT 1"/>
    <property type="match status" value="1"/>
</dbReference>
<dbReference type="Proteomes" id="UP000001646">
    <property type="component" value="Unplaced"/>
</dbReference>
<dbReference type="Gene3D" id="3.40.50.11840">
    <property type="entry name" value="Diphthamide synthesis DPH1/DPH2 domain 1"/>
    <property type="match status" value="1"/>
</dbReference>
<evidence type="ECO:0000256" key="3">
    <source>
        <dbReference type="ARBA" id="ARBA00010173"/>
    </source>
</evidence>
<dbReference type="Bgee" id="ENSACAG00000010817">
    <property type="expression patterns" value="Expressed in skeletal muscle tissue and 11 other cell types or tissues"/>
</dbReference>
<dbReference type="PIRSF" id="PIRSF004967">
    <property type="entry name" value="DPH1"/>
    <property type="match status" value="1"/>
</dbReference>
<evidence type="ECO:0000256" key="6">
    <source>
        <dbReference type="ARBA" id="ARBA00022679"/>
    </source>
</evidence>
<dbReference type="GO" id="GO:0051536">
    <property type="term" value="F:iron-sulfur cluster binding"/>
    <property type="evidence" value="ECO:0007669"/>
    <property type="project" value="UniProtKB-KW"/>
</dbReference>
<evidence type="ECO:0000256" key="4">
    <source>
        <dbReference type="ARBA" id="ARBA00012221"/>
    </source>
</evidence>
<dbReference type="FunFam" id="3.40.50.11850:FF:000001">
    <property type="entry name" value="2-(3-amino-3-carboxypropyl)histidine synthase subunit 1"/>
    <property type="match status" value="1"/>
</dbReference>
<evidence type="ECO:0000256" key="11">
    <source>
        <dbReference type="ARBA" id="ARBA00031690"/>
    </source>
</evidence>
<dbReference type="SFLD" id="SFLDS00032">
    <property type="entry name" value="Radical_SAM_3-amino-3-carboxyp"/>
    <property type="match status" value="1"/>
</dbReference>
<dbReference type="PANTHER" id="PTHR10762">
    <property type="entry name" value="DIPHTHAMIDE BIOSYNTHESIS PROTEIN"/>
    <property type="match status" value="1"/>
</dbReference>
<dbReference type="GO" id="GO:0090560">
    <property type="term" value="F:2-(3-amino-3-carboxypropyl)histidine synthase activity"/>
    <property type="evidence" value="ECO:0007669"/>
    <property type="project" value="UniProtKB-EC"/>
</dbReference>
<reference evidence="15" key="2">
    <citation type="submission" date="2025-08" db="UniProtKB">
        <authorList>
            <consortium name="Ensembl"/>
        </authorList>
    </citation>
    <scope>IDENTIFICATION</scope>
</reference>
<dbReference type="FunFam" id="3.40.50.11840:FF:000001">
    <property type="entry name" value="2-(3-amino-3-carboxypropyl)histidine synthase subunit 1"/>
    <property type="match status" value="1"/>
</dbReference>
<evidence type="ECO:0000256" key="7">
    <source>
        <dbReference type="ARBA" id="ARBA00022691"/>
    </source>
</evidence>
<comment type="cofactor">
    <cofactor evidence="1">
        <name>[4Fe-4S] cluster</name>
        <dbReference type="ChEBI" id="CHEBI:49883"/>
    </cofactor>
</comment>
<dbReference type="InterPro" id="IPR035435">
    <property type="entry name" value="DPH1/DPH2_euk_archaea"/>
</dbReference>
<keyword evidence="9" id="KW-0408">Iron</keyword>
<evidence type="ECO:0000256" key="5">
    <source>
        <dbReference type="ARBA" id="ARBA00021915"/>
    </source>
</evidence>
<protein>
    <recommendedName>
        <fullName evidence="5">2-(3-amino-3-carboxypropyl)histidine synthase subunit 1</fullName>
        <ecNumber evidence="4">2.5.1.108</ecNumber>
    </recommendedName>
    <alternativeName>
        <fullName evidence="12">Diphthamide biosynthesis protein 1</fullName>
    </alternativeName>
    <alternativeName>
        <fullName evidence="13">Diphtheria toxin resistance protein 1</fullName>
    </alternativeName>
    <alternativeName>
        <fullName evidence="11">S-adenosyl-L-methionine:L-histidine 3-amino-3-carboxypropyltransferase 1</fullName>
    </alternativeName>
</protein>
<evidence type="ECO:0000256" key="9">
    <source>
        <dbReference type="ARBA" id="ARBA00023004"/>
    </source>
</evidence>
<accession>A0A803TVV4</accession>
<dbReference type="AlphaFoldDB" id="A0A803TVV4"/>
<dbReference type="NCBIfam" id="TIGR00322">
    <property type="entry name" value="diphth2_R"/>
    <property type="match status" value="1"/>
</dbReference>
<proteinExistence type="inferred from homology"/>
<evidence type="ECO:0000256" key="8">
    <source>
        <dbReference type="ARBA" id="ARBA00022723"/>
    </source>
</evidence>
<reference evidence="15" key="1">
    <citation type="submission" date="2009-12" db="EMBL/GenBank/DDBJ databases">
        <title>The Genome Sequence of Anolis carolinensis (Green Anole Lizard).</title>
        <authorList>
            <consortium name="The Genome Sequencing Platform"/>
            <person name="Di Palma F."/>
            <person name="Alfoldi J."/>
            <person name="Heiman D."/>
            <person name="Young S."/>
            <person name="Grabherr M."/>
            <person name="Johnson J."/>
            <person name="Lander E.S."/>
            <person name="Lindblad-Toh K."/>
        </authorList>
    </citation>
    <scope>NUCLEOTIDE SEQUENCE [LARGE SCALE GENOMIC DNA]</scope>
    <source>
        <strain evidence="15">JBL SC #1</strain>
    </source>
</reference>
<evidence type="ECO:0000256" key="1">
    <source>
        <dbReference type="ARBA" id="ARBA00001966"/>
    </source>
</evidence>
<dbReference type="GeneTree" id="ENSGT00940000153694"/>
<evidence type="ECO:0000313" key="16">
    <source>
        <dbReference type="Proteomes" id="UP000001646"/>
    </source>
</evidence>
<dbReference type="EC" id="2.5.1.108" evidence="4"/>
<keyword evidence="8" id="KW-0479">Metal-binding</keyword>
<dbReference type="GO" id="GO:0046872">
    <property type="term" value="F:metal ion binding"/>
    <property type="evidence" value="ECO:0007669"/>
    <property type="project" value="UniProtKB-KW"/>
</dbReference>
<evidence type="ECO:0000256" key="2">
    <source>
        <dbReference type="ARBA" id="ARBA00005156"/>
    </source>
</evidence>
<keyword evidence="6" id="KW-0808">Transferase</keyword>
<sequence>LKISSKAAVGSLPPNYNFEVPKTVWRLRQSQAKRVALQMPEGLLMFACTLADILERFTGAETIIMGDVTYGACCEDDFTAKALWADFLVHDGHSCLVPIDATRGLQMLYVFVDIKVDTGHFVDSVRFNFDPGSRLALVSTVQFLSALQASARDLAPEYCVQIPQSKPLSPGEILGCTAPRLPSNTDAIVYLGDGRFHLESIMIANPSIPAYRY</sequence>
<evidence type="ECO:0000256" key="14">
    <source>
        <dbReference type="ARBA" id="ARBA00048403"/>
    </source>
</evidence>
<dbReference type="InterPro" id="IPR016435">
    <property type="entry name" value="DPH1/DPH2"/>
</dbReference>
<dbReference type="Pfam" id="PF01866">
    <property type="entry name" value="Diphthamide_syn"/>
    <property type="match status" value="1"/>
</dbReference>
<comment type="similarity">
    <text evidence="3">Belongs to the DPH1/DPH2 family. DPH1 subfamily.</text>
</comment>
<organism evidence="15 16">
    <name type="scientific">Anolis carolinensis</name>
    <name type="common">Green anole</name>
    <name type="synonym">American chameleon</name>
    <dbReference type="NCBI Taxonomy" id="28377"/>
    <lineage>
        <taxon>Eukaryota</taxon>
        <taxon>Metazoa</taxon>
        <taxon>Chordata</taxon>
        <taxon>Craniata</taxon>
        <taxon>Vertebrata</taxon>
        <taxon>Euteleostomi</taxon>
        <taxon>Lepidosauria</taxon>
        <taxon>Squamata</taxon>
        <taxon>Bifurcata</taxon>
        <taxon>Unidentata</taxon>
        <taxon>Episquamata</taxon>
        <taxon>Toxicofera</taxon>
        <taxon>Iguania</taxon>
        <taxon>Dactyloidae</taxon>
        <taxon>Anolis</taxon>
    </lineage>
</organism>
<dbReference type="Ensembl" id="ENSACAT00000038759.1">
    <property type="protein sequence ID" value="ENSACAP00000039344.1"/>
    <property type="gene ID" value="ENSACAG00000010817.4"/>
</dbReference>
<comment type="catalytic activity">
    <reaction evidence="14">
        <text>L-histidyl-[translation elongation factor 2] + S-adenosyl-L-methionine = 2-[(3S)-amino-3-carboxypropyl]-L-histidyl-[translation elongation factor 2] + S-methyl-5'-thioadenosine + H(+)</text>
        <dbReference type="Rhea" id="RHEA:36783"/>
        <dbReference type="Rhea" id="RHEA-COMP:9748"/>
        <dbReference type="Rhea" id="RHEA-COMP:9749"/>
        <dbReference type="ChEBI" id="CHEBI:15378"/>
        <dbReference type="ChEBI" id="CHEBI:17509"/>
        <dbReference type="ChEBI" id="CHEBI:29979"/>
        <dbReference type="ChEBI" id="CHEBI:59789"/>
        <dbReference type="ChEBI" id="CHEBI:73995"/>
        <dbReference type="EC" id="2.5.1.108"/>
    </reaction>
</comment>
<evidence type="ECO:0000256" key="13">
    <source>
        <dbReference type="ARBA" id="ARBA00032789"/>
    </source>
</evidence>
<keyword evidence="16" id="KW-1185">Reference proteome</keyword>
<evidence type="ECO:0000256" key="10">
    <source>
        <dbReference type="ARBA" id="ARBA00023014"/>
    </source>
</evidence>
<evidence type="ECO:0000256" key="12">
    <source>
        <dbReference type="ARBA" id="ARBA00032574"/>
    </source>
</evidence>